<keyword evidence="3" id="KW-1185">Reference proteome</keyword>
<reference evidence="2 3" key="1">
    <citation type="submission" date="2024-04" db="EMBL/GenBank/DDBJ databases">
        <authorList>
            <person name="Fracassetti M."/>
        </authorList>
    </citation>
    <scope>NUCLEOTIDE SEQUENCE [LARGE SCALE GENOMIC DNA]</scope>
</reference>
<dbReference type="AlphaFoldDB" id="A0AAV2FUL5"/>
<proteinExistence type="predicted"/>
<evidence type="ECO:0000313" key="3">
    <source>
        <dbReference type="Proteomes" id="UP001497516"/>
    </source>
</evidence>
<gene>
    <name evidence="2" type="ORF">LTRI10_LOCUS41401</name>
</gene>
<keyword evidence="1" id="KW-1133">Transmembrane helix</keyword>
<dbReference type="EMBL" id="OZ034820">
    <property type="protein sequence ID" value="CAL1401338.1"/>
    <property type="molecule type" value="Genomic_DNA"/>
</dbReference>
<feature type="transmembrane region" description="Helical" evidence="1">
    <location>
        <begin position="127"/>
        <end position="153"/>
    </location>
</feature>
<organism evidence="2 3">
    <name type="scientific">Linum trigynum</name>
    <dbReference type="NCBI Taxonomy" id="586398"/>
    <lineage>
        <taxon>Eukaryota</taxon>
        <taxon>Viridiplantae</taxon>
        <taxon>Streptophyta</taxon>
        <taxon>Embryophyta</taxon>
        <taxon>Tracheophyta</taxon>
        <taxon>Spermatophyta</taxon>
        <taxon>Magnoliopsida</taxon>
        <taxon>eudicotyledons</taxon>
        <taxon>Gunneridae</taxon>
        <taxon>Pentapetalae</taxon>
        <taxon>rosids</taxon>
        <taxon>fabids</taxon>
        <taxon>Malpighiales</taxon>
        <taxon>Linaceae</taxon>
        <taxon>Linum</taxon>
    </lineage>
</organism>
<dbReference type="Proteomes" id="UP001497516">
    <property type="component" value="Chromosome 7"/>
</dbReference>
<keyword evidence="1" id="KW-0812">Transmembrane</keyword>
<evidence type="ECO:0000256" key="1">
    <source>
        <dbReference type="SAM" id="Phobius"/>
    </source>
</evidence>
<sequence length="203" mass="22012">MKNKKPYPTSHQSPIQIHFSTFSILLLHLPPRIHFSTFPIHSLLHVAARGATIDRDRGAAIDITISPPLILSSPYMSGVAGKDGQRRRHHRLAIAYLPPQILLFPPPCMSDSSFSSPLHVGSSGVKMIADVAIAIAMVVAVAIAMAIVVSEIGEERTRKKWKRQNEGLGIILLRVGGIWAREVGGLELGLWALEILGPCPVSG</sequence>
<evidence type="ECO:0000313" key="2">
    <source>
        <dbReference type="EMBL" id="CAL1401338.1"/>
    </source>
</evidence>
<protein>
    <submittedName>
        <fullName evidence="2">Uncharacterized protein</fullName>
    </submittedName>
</protein>
<keyword evidence="1" id="KW-0472">Membrane</keyword>
<feature type="transmembrane region" description="Helical" evidence="1">
    <location>
        <begin position="92"/>
        <end position="107"/>
    </location>
</feature>
<name>A0AAV2FUL5_9ROSI</name>
<accession>A0AAV2FUL5</accession>